<dbReference type="AlphaFoldDB" id="A0A146GCC0"/>
<evidence type="ECO:0000313" key="3">
    <source>
        <dbReference type="EMBL" id="GAT35021.1"/>
    </source>
</evidence>
<keyword evidence="2" id="KW-0732">Signal</keyword>
<name>A0A146GCC0_TERSA</name>
<gene>
    <name evidence="3" type="ORF">TSACC_381</name>
</gene>
<dbReference type="OrthoDB" id="190841at2"/>
<comment type="caution">
    <text evidence="3">The sequence shown here is derived from an EMBL/GenBank/DDBJ whole genome shotgun (WGS) entry which is preliminary data.</text>
</comment>
<feature type="repeat" description="TPR" evidence="1">
    <location>
        <begin position="21"/>
        <end position="54"/>
    </location>
</feature>
<dbReference type="EMBL" id="BDCO01000003">
    <property type="protein sequence ID" value="GAT35021.1"/>
    <property type="molecule type" value="Genomic_DNA"/>
</dbReference>
<feature type="signal peptide" evidence="2">
    <location>
        <begin position="1"/>
        <end position="17"/>
    </location>
</feature>
<accession>A0A146GCC0</accession>
<dbReference type="InParanoid" id="A0A146GCC0"/>
<reference evidence="4" key="1">
    <citation type="journal article" date="2017" name="Genome Announc.">
        <title>Draft Genome Sequence of Terrimicrobium sacchariphilum NM-5T, a Facultative Anaerobic Soil Bacterium of the Class Spartobacteria.</title>
        <authorList>
            <person name="Qiu Y.L."/>
            <person name="Tourlousse D.M."/>
            <person name="Matsuura N."/>
            <person name="Ohashi A."/>
            <person name="Sekiguchi Y."/>
        </authorList>
    </citation>
    <scope>NUCLEOTIDE SEQUENCE [LARGE SCALE GENOMIC DNA]</scope>
    <source>
        <strain evidence="4">NM-5</strain>
    </source>
</reference>
<evidence type="ECO:0000313" key="4">
    <source>
        <dbReference type="Proteomes" id="UP000076023"/>
    </source>
</evidence>
<protein>
    <submittedName>
        <fullName evidence="3">Uncharacterized protein</fullName>
    </submittedName>
</protein>
<feature type="chain" id="PRO_5007524678" evidence="2">
    <location>
        <begin position="18"/>
        <end position="173"/>
    </location>
</feature>
<keyword evidence="4" id="KW-1185">Reference proteome</keyword>
<dbReference type="SUPFAM" id="SSF48452">
    <property type="entry name" value="TPR-like"/>
    <property type="match status" value="1"/>
</dbReference>
<dbReference type="STRING" id="690879.TSACC_381"/>
<evidence type="ECO:0000256" key="1">
    <source>
        <dbReference type="PROSITE-ProRule" id="PRU00339"/>
    </source>
</evidence>
<organism evidence="3 4">
    <name type="scientific">Terrimicrobium sacchariphilum</name>
    <dbReference type="NCBI Taxonomy" id="690879"/>
    <lineage>
        <taxon>Bacteria</taxon>
        <taxon>Pseudomonadati</taxon>
        <taxon>Verrucomicrobiota</taxon>
        <taxon>Terrimicrobiia</taxon>
        <taxon>Terrimicrobiales</taxon>
        <taxon>Terrimicrobiaceae</taxon>
        <taxon>Terrimicrobium</taxon>
    </lineage>
</organism>
<sequence length="173" mass="18944">MKRGLIAVLLALQCSFAQTPQNPMVTEGIAAFKKGDYENARMLFDAALAQNPKDTTAQNYARMIALKAKSGNSGLQESLKKVIIPKIELADATPRECVDYVVQRIEKLTEGKQKVSVVWLVPTDLTDHITLSLQNVPATEALKYIAELASLQIDYDNYALKIKPAPTVKPAGT</sequence>
<dbReference type="InterPro" id="IPR019734">
    <property type="entry name" value="TPR_rpt"/>
</dbReference>
<dbReference type="InterPro" id="IPR011990">
    <property type="entry name" value="TPR-like_helical_dom_sf"/>
</dbReference>
<dbReference type="PROSITE" id="PS50005">
    <property type="entry name" value="TPR"/>
    <property type="match status" value="1"/>
</dbReference>
<dbReference type="RefSeq" id="WP_075080880.1">
    <property type="nucleotide sequence ID" value="NZ_BDCO01000003.1"/>
</dbReference>
<proteinExistence type="predicted"/>
<dbReference type="Proteomes" id="UP000076023">
    <property type="component" value="Unassembled WGS sequence"/>
</dbReference>
<keyword evidence="1" id="KW-0802">TPR repeat</keyword>
<evidence type="ECO:0000256" key="2">
    <source>
        <dbReference type="SAM" id="SignalP"/>
    </source>
</evidence>